<keyword evidence="4" id="KW-1185">Reference proteome</keyword>
<organism evidence="3 4">
    <name type="scientific">Somion occarium</name>
    <dbReference type="NCBI Taxonomy" id="3059160"/>
    <lineage>
        <taxon>Eukaryota</taxon>
        <taxon>Fungi</taxon>
        <taxon>Dikarya</taxon>
        <taxon>Basidiomycota</taxon>
        <taxon>Agaricomycotina</taxon>
        <taxon>Agaricomycetes</taxon>
        <taxon>Polyporales</taxon>
        <taxon>Cerrenaceae</taxon>
        <taxon>Somion</taxon>
    </lineage>
</organism>
<sequence>MSPTSSPIVPSRTRRSSHVPSVIVTKPAVLLDSSPLVTLFPDRPQPVVTPAPSICSTPNVVIIKLATTIEIPDYNRFYSSAINSFRPTYSALPDGSLVTPPLISDIRTANSWLLVYATIGTFCLLNTITSFRYVRKGQVKNKFLFYLLLCSQILGLAAIIPMIIPYFSQSVSCTAVGLVFRVAISLSYSLLMTGILGIKAYRCLNSSRIVLTVLITLRMAMLALLGVDASSYRGLRRLSGSCQPSEQSKILPIIIILQSAEALFICGCFLVAVWLASRSPLNHGRLSIQVSTTGNSLSPSQQKTRRGWWDYVPDGNPSGVLRAGSPTYSQEALRRPSLFTTFGGKLWSLCPLSDTTSATVVQEKASPSEDHYANRSRPTRTSSVVFADVTSAPDRSPTARVADLTRIRATTPVPRPPSAISRISKYMPRMKLFRRVLRDELLYTAFTTAIFLVTGIVMLVGVTCNFLLGPLGWLIFNWVIVSAFTMNSFSRVVRRHEREAVLQHPSAWDPMYRAELEASRVFQQGLSRRTFSSVSVISRRPRRRDWSSSSGPYQDLHNHSSLYSPAVTERPSSGPSHAGSRPWQTASQFSRTSVSMSCMSPSPSVEHIPVPSHWNDTVILPSPGMAEFSVPPSAECLDVPSDTERITRHPQTPTSSTLTSLHYTNKLRPSFDSRKSPGGVD</sequence>
<evidence type="ECO:0000256" key="1">
    <source>
        <dbReference type="SAM" id="MobiDB-lite"/>
    </source>
</evidence>
<dbReference type="Proteomes" id="UP001497453">
    <property type="component" value="Chromosome 1"/>
</dbReference>
<dbReference type="EMBL" id="OZ037944">
    <property type="protein sequence ID" value="CAL1696080.1"/>
    <property type="molecule type" value="Genomic_DNA"/>
</dbReference>
<keyword evidence="2" id="KW-0812">Transmembrane</keyword>
<gene>
    <name evidence="3" type="ORF">GFSPODELE1_LOCUS1028</name>
</gene>
<feature type="transmembrane region" description="Helical" evidence="2">
    <location>
        <begin position="178"/>
        <end position="198"/>
    </location>
</feature>
<feature type="transmembrane region" description="Helical" evidence="2">
    <location>
        <begin position="250"/>
        <end position="276"/>
    </location>
</feature>
<accession>A0ABP1CK45</accession>
<feature type="region of interest" description="Disordered" evidence="1">
    <location>
        <begin position="645"/>
        <end position="681"/>
    </location>
</feature>
<feature type="transmembrane region" description="Helical" evidence="2">
    <location>
        <begin position="441"/>
        <end position="461"/>
    </location>
</feature>
<feature type="transmembrane region" description="Helical" evidence="2">
    <location>
        <begin position="210"/>
        <end position="230"/>
    </location>
</feature>
<evidence type="ECO:0000256" key="2">
    <source>
        <dbReference type="SAM" id="Phobius"/>
    </source>
</evidence>
<keyword evidence="2" id="KW-0472">Membrane</keyword>
<proteinExistence type="predicted"/>
<feature type="transmembrane region" description="Helical" evidence="2">
    <location>
        <begin position="112"/>
        <end position="131"/>
    </location>
</feature>
<reference evidence="4" key="1">
    <citation type="submission" date="2024-04" db="EMBL/GenBank/DDBJ databases">
        <authorList>
            <person name="Shaw F."/>
            <person name="Minotto A."/>
        </authorList>
    </citation>
    <scope>NUCLEOTIDE SEQUENCE [LARGE SCALE GENOMIC DNA]</scope>
</reference>
<name>A0ABP1CK45_9APHY</name>
<evidence type="ECO:0000313" key="4">
    <source>
        <dbReference type="Proteomes" id="UP001497453"/>
    </source>
</evidence>
<protein>
    <submittedName>
        <fullName evidence="3">Uncharacterized protein</fullName>
    </submittedName>
</protein>
<feature type="transmembrane region" description="Helical" evidence="2">
    <location>
        <begin position="143"/>
        <end position="166"/>
    </location>
</feature>
<evidence type="ECO:0000313" key="3">
    <source>
        <dbReference type="EMBL" id="CAL1696080.1"/>
    </source>
</evidence>
<feature type="transmembrane region" description="Helical" evidence="2">
    <location>
        <begin position="467"/>
        <end position="489"/>
    </location>
</feature>
<feature type="region of interest" description="Disordered" evidence="1">
    <location>
        <begin position="564"/>
        <end position="587"/>
    </location>
</feature>
<keyword evidence="2" id="KW-1133">Transmembrane helix</keyword>